<dbReference type="PANTHER" id="PTHR11079:SF202">
    <property type="entry name" value="TRNA-SPECIFIC ADENOSINE DEAMINASE"/>
    <property type="match status" value="1"/>
</dbReference>
<dbReference type="Proteomes" id="UP000184290">
    <property type="component" value="Unassembled WGS sequence"/>
</dbReference>
<feature type="binding site" evidence="8">
    <location>
        <position position="85"/>
    </location>
    <ligand>
        <name>Zn(2+)</name>
        <dbReference type="ChEBI" id="CHEBI:29105"/>
        <note>catalytic</note>
    </ligand>
</feature>
<comment type="catalytic activity">
    <reaction evidence="7 8">
        <text>adenosine(34) in tRNA + H2O + H(+) = inosine(34) in tRNA + NH4(+)</text>
        <dbReference type="Rhea" id="RHEA:43168"/>
        <dbReference type="Rhea" id="RHEA-COMP:10373"/>
        <dbReference type="Rhea" id="RHEA-COMP:10374"/>
        <dbReference type="ChEBI" id="CHEBI:15377"/>
        <dbReference type="ChEBI" id="CHEBI:15378"/>
        <dbReference type="ChEBI" id="CHEBI:28938"/>
        <dbReference type="ChEBI" id="CHEBI:74411"/>
        <dbReference type="ChEBI" id="CHEBI:82852"/>
        <dbReference type="EC" id="3.5.4.33"/>
    </reaction>
</comment>
<feature type="active site" description="Proton donor" evidence="8">
    <location>
        <position position="54"/>
    </location>
</feature>
<evidence type="ECO:0000256" key="6">
    <source>
        <dbReference type="ARBA" id="ARBA00022833"/>
    </source>
</evidence>
<name>A0ABY1IHM2_9HYPH</name>
<keyword evidence="6 8" id="KW-0862">Zinc</keyword>
<comment type="subunit">
    <text evidence="2 8">Homodimer.</text>
</comment>
<evidence type="ECO:0000313" key="11">
    <source>
        <dbReference type="Proteomes" id="UP000184290"/>
    </source>
</evidence>
<dbReference type="InterPro" id="IPR016193">
    <property type="entry name" value="Cytidine_deaminase-like"/>
</dbReference>
<protein>
    <recommendedName>
        <fullName evidence="8">tRNA-specific adenosine deaminase</fullName>
        <ecNumber evidence="8">3.5.4.33</ecNumber>
    </recommendedName>
</protein>
<keyword evidence="4 8" id="KW-0479">Metal-binding</keyword>
<dbReference type="InterPro" id="IPR016192">
    <property type="entry name" value="APOBEC/CMP_deaminase_Zn-bd"/>
</dbReference>
<dbReference type="PROSITE" id="PS00903">
    <property type="entry name" value="CYT_DCMP_DEAMINASES_1"/>
    <property type="match status" value="1"/>
</dbReference>
<evidence type="ECO:0000256" key="1">
    <source>
        <dbReference type="ARBA" id="ARBA00010669"/>
    </source>
</evidence>
<dbReference type="Pfam" id="PF00383">
    <property type="entry name" value="dCMP_cyt_deam_1"/>
    <property type="match status" value="1"/>
</dbReference>
<dbReference type="InterPro" id="IPR002125">
    <property type="entry name" value="CMP_dCMP_dom"/>
</dbReference>
<keyword evidence="5 8" id="KW-0378">Hydrolase</keyword>
<keyword evidence="11" id="KW-1185">Reference proteome</keyword>
<accession>A0ABY1IHM2</accession>
<feature type="domain" description="CMP/dCMP-type deaminase" evidence="9">
    <location>
        <begin position="1"/>
        <end position="110"/>
    </location>
</feature>
<dbReference type="PANTHER" id="PTHR11079">
    <property type="entry name" value="CYTOSINE DEAMINASE FAMILY MEMBER"/>
    <property type="match status" value="1"/>
</dbReference>
<feature type="binding site" evidence="8">
    <location>
        <position position="52"/>
    </location>
    <ligand>
        <name>Zn(2+)</name>
        <dbReference type="ChEBI" id="CHEBI:29105"/>
        <note>catalytic</note>
    </ligand>
</feature>
<evidence type="ECO:0000259" key="9">
    <source>
        <dbReference type="PROSITE" id="PS51747"/>
    </source>
</evidence>
<comment type="similarity">
    <text evidence="1">Belongs to the cytidine and deoxycytidylate deaminase family. ADAT2 subfamily.</text>
</comment>
<keyword evidence="3 8" id="KW-0819">tRNA processing</keyword>
<dbReference type="Gene3D" id="3.40.140.10">
    <property type="entry name" value="Cytidine Deaminase, domain 2"/>
    <property type="match status" value="1"/>
</dbReference>
<feature type="binding site" evidence="8">
    <location>
        <position position="82"/>
    </location>
    <ligand>
        <name>Zn(2+)</name>
        <dbReference type="ChEBI" id="CHEBI:29105"/>
        <note>catalytic</note>
    </ligand>
</feature>
<evidence type="ECO:0000256" key="7">
    <source>
        <dbReference type="ARBA" id="ARBA00048045"/>
    </source>
</evidence>
<dbReference type="CDD" id="cd01285">
    <property type="entry name" value="nucleoside_deaminase"/>
    <property type="match status" value="1"/>
</dbReference>
<evidence type="ECO:0000256" key="5">
    <source>
        <dbReference type="ARBA" id="ARBA00022801"/>
    </source>
</evidence>
<evidence type="ECO:0000256" key="3">
    <source>
        <dbReference type="ARBA" id="ARBA00022694"/>
    </source>
</evidence>
<gene>
    <name evidence="8" type="primary">tadA</name>
    <name evidence="10" type="ORF">SAMN02745911_1948</name>
</gene>
<comment type="function">
    <text evidence="8">Catalyzes the deamination of adenosine to inosine at the wobble position 34 of tRNA(Arg2).</text>
</comment>
<dbReference type="EMBL" id="FQZC01000002">
    <property type="protein sequence ID" value="SHJ18626.1"/>
    <property type="molecule type" value="Genomic_DNA"/>
</dbReference>
<comment type="cofactor">
    <cofactor evidence="8">
        <name>Zn(2+)</name>
        <dbReference type="ChEBI" id="CHEBI:29105"/>
    </cofactor>
    <text evidence="8">Binds 1 zinc ion per subunit.</text>
</comment>
<evidence type="ECO:0000313" key="10">
    <source>
        <dbReference type="EMBL" id="SHJ18626.1"/>
    </source>
</evidence>
<proteinExistence type="inferred from homology"/>
<organism evidence="10 11">
    <name type="scientific">Aureimonas altamirensis DSM 21988</name>
    <dbReference type="NCBI Taxonomy" id="1121026"/>
    <lineage>
        <taxon>Bacteria</taxon>
        <taxon>Pseudomonadati</taxon>
        <taxon>Pseudomonadota</taxon>
        <taxon>Alphaproteobacteria</taxon>
        <taxon>Hyphomicrobiales</taxon>
        <taxon>Aurantimonadaceae</taxon>
        <taxon>Aureimonas</taxon>
    </lineage>
</organism>
<sequence>MNGTEFMQAALEEAEAAGERGEVPVGAVLVMDGRIVARAGNETRAQNDPTAHAEILAIRRACDTLGQERLTGADLYVTLEPCAMCAAAISFARIRRLYFGASDPKGGGVEHGGRFYAQPTCHHAPDVYGGIAETQSAHILTEFFRLRREPSQD</sequence>
<dbReference type="SUPFAM" id="SSF53927">
    <property type="entry name" value="Cytidine deaminase-like"/>
    <property type="match status" value="1"/>
</dbReference>
<dbReference type="HAMAP" id="MF_00972">
    <property type="entry name" value="tRNA_aden_deaminase"/>
    <property type="match status" value="1"/>
</dbReference>
<evidence type="ECO:0000256" key="4">
    <source>
        <dbReference type="ARBA" id="ARBA00022723"/>
    </source>
</evidence>
<comment type="caution">
    <text evidence="10">The sequence shown here is derived from an EMBL/GenBank/DDBJ whole genome shotgun (WGS) entry which is preliminary data.</text>
</comment>
<dbReference type="EC" id="3.5.4.33" evidence="8"/>
<dbReference type="PROSITE" id="PS51747">
    <property type="entry name" value="CYT_DCMP_DEAMINASES_2"/>
    <property type="match status" value="1"/>
</dbReference>
<dbReference type="InterPro" id="IPR028883">
    <property type="entry name" value="tRNA_aden_deaminase"/>
</dbReference>
<evidence type="ECO:0000256" key="2">
    <source>
        <dbReference type="ARBA" id="ARBA00011738"/>
    </source>
</evidence>
<reference evidence="10 11" key="1">
    <citation type="submission" date="2016-11" db="EMBL/GenBank/DDBJ databases">
        <authorList>
            <person name="Varghese N."/>
            <person name="Submissions S."/>
        </authorList>
    </citation>
    <scope>NUCLEOTIDE SEQUENCE [LARGE SCALE GENOMIC DNA]</scope>
    <source>
        <strain evidence="10 11">DSM 21988</strain>
    </source>
</reference>
<evidence type="ECO:0000256" key="8">
    <source>
        <dbReference type="HAMAP-Rule" id="MF_00972"/>
    </source>
</evidence>